<dbReference type="InterPro" id="IPR018076">
    <property type="entry name" value="T2SS_GspF_dom"/>
</dbReference>
<dbReference type="PANTHER" id="PTHR35007:SF4">
    <property type="entry name" value="CONSERVED TRANSMEMBRANE PROTEIN-RELATED"/>
    <property type="match status" value="1"/>
</dbReference>
<dbReference type="Pfam" id="PF00482">
    <property type="entry name" value="T2SSF"/>
    <property type="match status" value="1"/>
</dbReference>
<name>A0A0L6CEK9_9MICO</name>
<keyword evidence="2" id="KW-1003">Cell membrane</keyword>
<evidence type="ECO:0000256" key="2">
    <source>
        <dbReference type="ARBA" id="ARBA00022475"/>
    </source>
</evidence>
<dbReference type="Proteomes" id="UP000037397">
    <property type="component" value="Unassembled WGS sequence"/>
</dbReference>
<sequence>MTVLVVGLLVGLAVMTWPHRRAVLPGAEVEPITPPVRRPRRRRASRADRERSRTVLRLLDSVAPAVEAGVPPAQAVEVAVRTTRIHDAALRSDVDQLVEAGAQGHDLGPLWLRMAERHHSDAIGEVGRAWTLSDRFGSPLADALATATATMRARIEHERKVHTLIAGPRATMQLLTLLPVGGLGLAPIIGVPLSEVYSARVLVLAGVPGIALLLIGRYAVARMVRRATAQQALT</sequence>
<accession>A0A0L6CEK9</accession>
<dbReference type="AlphaFoldDB" id="A0A0L6CEK9"/>
<comment type="caution">
    <text evidence="8">The sequence shown here is derived from an EMBL/GenBank/DDBJ whole genome shotgun (WGS) entry which is preliminary data.</text>
</comment>
<dbReference type="STRING" id="1631356.VV01_01480"/>
<gene>
    <name evidence="8" type="ORF">VV01_01480</name>
</gene>
<protein>
    <recommendedName>
        <fullName evidence="7">Type II secretion system protein GspF domain-containing protein</fullName>
    </recommendedName>
</protein>
<dbReference type="GO" id="GO:0005886">
    <property type="term" value="C:plasma membrane"/>
    <property type="evidence" value="ECO:0007669"/>
    <property type="project" value="UniProtKB-SubCell"/>
</dbReference>
<reference evidence="9" key="1">
    <citation type="submission" date="2015-03" db="EMBL/GenBank/DDBJ databases">
        <title>Luteipulveratus halotolerans sp. nov., a novel actinobacterium (Dermacoccaceae) from Sarawak, Malaysia.</title>
        <authorList>
            <person name="Juboi H."/>
            <person name="Basik A."/>
            <person name="Shamsul S.S."/>
            <person name="Arnold P."/>
            <person name="Schmitt E.K."/>
            <person name="Sanglier J.-J."/>
            <person name="Yeo T."/>
        </authorList>
    </citation>
    <scope>NUCLEOTIDE SEQUENCE [LARGE SCALE GENOMIC DNA]</scope>
    <source>
        <strain evidence="9">C296001</strain>
    </source>
</reference>
<feature type="domain" description="Type II secretion system protein GspF" evidence="7">
    <location>
        <begin position="59"/>
        <end position="183"/>
    </location>
</feature>
<evidence type="ECO:0000256" key="6">
    <source>
        <dbReference type="SAM" id="Phobius"/>
    </source>
</evidence>
<evidence type="ECO:0000259" key="7">
    <source>
        <dbReference type="Pfam" id="PF00482"/>
    </source>
</evidence>
<dbReference type="RefSeq" id="WP_050668333.1">
    <property type="nucleotide sequence ID" value="NZ_LAIR01000002.1"/>
</dbReference>
<comment type="subcellular location">
    <subcellularLocation>
        <location evidence="1">Cell membrane</location>
        <topology evidence="1">Multi-pass membrane protein</topology>
    </subcellularLocation>
</comment>
<keyword evidence="5 6" id="KW-0472">Membrane</keyword>
<keyword evidence="9" id="KW-1185">Reference proteome</keyword>
<organism evidence="8 9">
    <name type="scientific">Luteipulveratus halotolerans</name>
    <dbReference type="NCBI Taxonomy" id="1631356"/>
    <lineage>
        <taxon>Bacteria</taxon>
        <taxon>Bacillati</taxon>
        <taxon>Actinomycetota</taxon>
        <taxon>Actinomycetes</taxon>
        <taxon>Micrococcales</taxon>
        <taxon>Dermacoccaceae</taxon>
        <taxon>Luteipulveratus</taxon>
    </lineage>
</organism>
<evidence type="ECO:0000256" key="1">
    <source>
        <dbReference type="ARBA" id="ARBA00004651"/>
    </source>
</evidence>
<evidence type="ECO:0000313" key="8">
    <source>
        <dbReference type="EMBL" id="KNX36119.1"/>
    </source>
</evidence>
<dbReference type="PANTHER" id="PTHR35007">
    <property type="entry name" value="INTEGRAL MEMBRANE PROTEIN-RELATED"/>
    <property type="match status" value="1"/>
</dbReference>
<keyword evidence="4 6" id="KW-1133">Transmembrane helix</keyword>
<keyword evidence="3 6" id="KW-0812">Transmembrane</keyword>
<dbReference type="OrthoDB" id="3712305at2"/>
<evidence type="ECO:0000256" key="3">
    <source>
        <dbReference type="ARBA" id="ARBA00022692"/>
    </source>
</evidence>
<evidence type="ECO:0000256" key="5">
    <source>
        <dbReference type="ARBA" id="ARBA00023136"/>
    </source>
</evidence>
<proteinExistence type="predicted"/>
<evidence type="ECO:0000256" key="4">
    <source>
        <dbReference type="ARBA" id="ARBA00022989"/>
    </source>
</evidence>
<evidence type="ECO:0000313" key="9">
    <source>
        <dbReference type="Proteomes" id="UP000037397"/>
    </source>
</evidence>
<feature type="transmembrane region" description="Helical" evidence="6">
    <location>
        <begin position="201"/>
        <end position="220"/>
    </location>
</feature>
<dbReference type="EMBL" id="LAIR01000002">
    <property type="protein sequence ID" value="KNX36119.1"/>
    <property type="molecule type" value="Genomic_DNA"/>
</dbReference>